<reference evidence="1 2" key="1">
    <citation type="submission" date="2020-02" db="EMBL/GenBank/DDBJ databases">
        <title>Aliifodinibius halophilus 2W32, complete genome.</title>
        <authorList>
            <person name="Li Y."/>
            <person name="Wu S."/>
        </authorList>
    </citation>
    <scope>NUCLEOTIDE SEQUENCE [LARGE SCALE GENOMIC DNA]</scope>
    <source>
        <strain evidence="1 2">2W32</strain>
    </source>
</reference>
<dbReference type="PROSITE" id="PS51257">
    <property type="entry name" value="PROKAR_LIPOPROTEIN"/>
    <property type="match status" value="1"/>
</dbReference>
<gene>
    <name evidence="1" type="ORF">G3569_06265</name>
</gene>
<dbReference type="EMBL" id="JAALLS010000006">
    <property type="protein sequence ID" value="NGP87950.1"/>
    <property type="molecule type" value="Genomic_DNA"/>
</dbReference>
<dbReference type="Proteomes" id="UP000479132">
    <property type="component" value="Unassembled WGS sequence"/>
</dbReference>
<organism evidence="1 2">
    <name type="scientific">Fodinibius halophilus</name>
    <dbReference type="NCBI Taxonomy" id="1736908"/>
    <lineage>
        <taxon>Bacteria</taxon>
        <taxon>Pseudomonadati</taxon>
        <taxon>Balneolota</taxon>
        <taxon>Balneolia</taxon>
        <taxon>Balneolales</taxon>
        <taxon>Balneolaceae</taxon>
        <taxon>Fodinibius</taxon>
    </lineage>
</organism>
<accession>A0A6M1TH21</accession>
<protein>
    <recommendedName>
        <fullName evidence="3">Lipoprotein</fullName>
    </recommendedName>
</protein>
<evidence type="ECO:0008006" key="3">
    <source>
        <dbReference type="Google" id="ProtNLM"/>
    </source>
</evidence>
<keyword evidence="2" id="KW-1185">Reference proteome</keyword>
<dbReference type="AlphaFoldDB" id="A0A6M1TH21"/>
<evidence type="ECO:0000313" key="1">
    <source>
        <dbReference type="EMBL" id="NGP87950.1"/>
    </source>
</evidence>
<proteinExistence type="predicted"/>
<name>A0A6M1TH21_9BACT</name>
<sequence length="215" mass="24969">MKKITYSIPVLLLLFILTGCGIPSVHPLYNPDDLVVKEELSGKWKKKENSDVYNVFHLQDLKVNEQVRDTLGIKEDDSLIAAFEEINLDNTYLIVESDIGEADSEIFVGGLVKLDKNYYLDLYKYPGFSADNFSYPVHLFVKVDLHDDKIVMHQFREQWIKELIKKREIRIKHEVSFDNFLLTASTNDLQAFIRKYGDNPKAYDGDELIFNKIND</sequence>
<dbReference type="RefSeq" id="WP_165267187.1">
    <property type="nucleotide sequence ID" value="NZ_JAALLS010000006.1"/>
</dbReference>
<comment type="caution">
    <text evidence="1">The sequence shown here is derived from an EMBL/GenBank/DDBJ whole genome shotgun (WGS) entry which is preliminary data.</text>
</comment>
<evidence type="ECO:0000313" key="2">
    <source>
        <dbReference type="Proteomes" id="UP000479132"/>
    </source>
</evidence>